<dbReference type="RefSeq" id="WP_343916497.1">
    <property type="nucleotide sequence ID" value="NZ_BAAAJT010000002.1"/>
</dbReference>
<organism evidence="1 2">
    <name type="scientific">Nocardioides aestuarii</name>
    <dbReference type="NCBI Taxonomy" id="252231"/>
    <lineage>
        <taxon>Bacteria</taxon>
        <taxon>Bacillati</taxon>
        <taxon>Actinomycetota</taxon>
        <taxon>Actinomycetes</taxon>
        <taxon>Propionibacteriales</taxon>
        <taxon>Nocardioidaceae</taxon>
        <taxon>Nocardioides</taxon>
    </lineage>
</organism>
<dbReference type="EMBL" id="JBHUGD010000003">
    <property type="protein sequence ID" value="MFD1946392.1"/>
    <property type="molecule type" value="Genomic_DNA"/>
</dbReference>
<evidence type="ECO:0000313" key="1">
    <source>
        <dbReference type="EMBL" id="MFD1946392.1"/>
    </source>
</evidence>
<proteinExistence type="predicted"/>
<sequence>MSPLTRKTRDQLIAAWDVGAPPDWASLPLASVDGPEGQAVLAALRDVAEDLADGEEAQARLTAFLVAVQPRLLEDQLLLLGVWVPDREAGDPLAVMKAELLTDADRDGFESLVHAADPPEGQERLHLETLRVDLPAGPAVLVDHQGVVDGTIEQYLQFVVFPDGTTDAISLAFTTTSLHLLEEFAVATRDIAESLTVELGPGGGR</sequence>
<keyword evidence="2" id="KW-1185">Reference proteome</keyword>
<reference evidence="2" key="1">
    <citation type="journal article" date="2019" name="Int. J. Syst. Evol. Microbiol.">
        <title>The Global Catalogue of Microorganisms (GCM) 10K type strain sequencing project: providing services to taxonomists for standard genome sequencing and annotation.</title>
        <authorList>
            <consortium name="The Broad Institute Genomics Platform"/>
            <consortium name="The Broad Institute Genome Sequencing Center for Infectious Disease"/>
            <person name="Wu L."/>
            <person name="Ma J."/>
        </authorList>
    </citation>
    <scope>NUCLEOTIDE SEQUENCE [LARGE SCALE GENOMIC DNA]</scope>
    <source>
        <strain evidence="2">CGMCC 1.12477</strain>
    </source>
</reference>
<gene>
    <name evidence="1" type="ORF">ACFSDE_06275</name>
</gene>
<protein>
    <submittedName>
        <fullName evidence="1">Uncharacterized protein</fullName>
    </submittedName>
</protein>
<comment type="caution">
    <text evidence="1">The sequence shown here is derived from an EMBL/GenBank/DDBJ whole genome shotgun (WGS) entry which is preliminary data.</text>
</comment>
<dbReference type="Proteomes" id="UP001597351">
    <property type="component" value="Unassembled WGS sequence"/>
</dbReference>
<evidence type="ECO:0000313" key="2">
    <source>
        <dbReference type="Proteomes" id="UP001597351"/>
    </source>
</evidence>
<name>A0ABW4TKZ1_9ACTN</name>
<accession>A0ABW4TKZ1</accession>